<evidence type="ECO:0000256" key="1">
    <source>
        <dbReference type="SAM" id="MobiDB-lite"/>
    </source>
</evidence>
<name>A0A0G4FFC2_VITBC</name>
<gene>
    <name evidence="2" type="ORF">Vbra_15234</name>
</gene>
<feature type="compositionally biased region" description="Basic and acidic residues" evidence="1">
    <location>
        <begin position="648"/>
        <end position="662"/>
    </location>
</feature>
<feature type="non-terminal residue" evidence="2">
    <location>
        <position position="1"/>
    </location>
</feature>
<sequence length="662" mass="72537">GACFMLDRPTGDLAVRPPRVLPETAAQIAALACISLHSIHRIMQSLTERNISVRFAEDGEEDAPLAVGDLIARQYKYLQNVLDGAFEESQQREVRLESITRAVGVVVLQHELDIVDSLTKDNLLDAMIALDYLQFDTDKIFTPGSTQSLLWRIHRHVVLSAWLADDQLATTLLDSFGRYAFIARFIHRHKDIRTGLLPCLLKAPQHIGAQWRRCERGEAEDDASKAALSLVGTLGDELSYGRIDMPRHELGSFITEATGRSSLAHAQSAVFEQDIFTSSASYTTQPFDDNDGGSIQLDPVGGTIGVQVAGLSHGPPFPMDPPANAVRDGDEKVSDLRGWYVRFLLLLPDDPPGSKASETFVSCFGADFSLEIPCGAAGGTAATQAAAGDSQTPSSVQLVDPFSGEGIKMGEEGPFVDNFSFGLLGGEVPLYVNKANISAEALAQHGKGDARLKEVQMKVTVQFFPMRTLALHYLRLCAQDGYWEGVTKMARSTDRKIAISMVPGLAHASRYRIPLSLSFVAGIQDVPQSKYNAVTTNLTANTIRESFSVLSAVLPIVPTLPTVIQEAFEDALKEAVEAQEDGHFNQLYNALIKEAANRRRLEAELERLCEENAILKEQVRRGTKRPRDEMDGHQQQQQHQDGEGGADQQDKRPRGEDTKTTT</sequence>
<dbReference type="InParanoid" id="A0A0G4FFC2"/>
<protein>
    <submittedName>
        <fullName evidence="2">Uncharacterized protein</fullName>
    </submittedName>
</protein>
<feature type="compositionally biased region" description="Basic and acidic residues" evidence="1">
    <location>
        <begin position="619"/>
        <end position="632"/>
    </location>
</feature>
<dbReference type="EMBL" id="CDMY01000427">
    <property type="protein sequence ID" value="CEM11856.1"/>
    <property type="molecule type" value="Genomic_DNA"/>
</dbReference>
<proteinExistence type="predicted"/>
<dbReference type="AlphaFoldDB" id="A0A0G4FFC2"/>
<reference evidence="2 3" key="1">
    <citation type="submission" date="2014-11" db="EMBL/GenBank/DDBJ databases">
        <authorList>
            <person name="Zhu J."/>
            <person name="Qi W."/>
            <person name="Song R."/>
        </authorList>
    </citation>
    <scope>NUCLEOTIDE SEQUENCE [LARGE SCALE GENOMIC DNA]</scope>
</reference>
<dbReference type="Proteomes" id="UP000041254">
    <property type="component" value="Unassembled WGS sequence"/>
</dbReference>
<evidence type="ECO:0000313" key="2">
    <source>
        <dbReference type="EMBL" id="CEM11856.1"/>
    </source>
</evidence>
<organism evidence="2 3">
    <name type="scientific">Vitrella brassicaformis (strain CCMP3155)</name>
    <dbReference type="NCBI Taxonomy" id="1169540"/>
    <lineage>
        <taxon>Eukaryota</taxon>
        <taxon>Sar</taxon>
        <taxon>Alveolata</taxon>
        <taxon>Colpodellida</taxon>
        <taxon>Vitrellaceae</taxon>
        <taxon>Vitrella</taxon>
    </lineage>
</organism>
<accession>A0A0G4FFC2</accession>
<dbReference type="VEuPathDB" id="CryptoDB:Vbra_15234"/>
<evidence type="ECO:0000313" key="3">
    <source>
        <dbReference type="Proteomes" id="UP000041254"/>
    </source>
</evidence>
<feature type="region of interest" description="Disordered" evidence="1">
    <location>
        <begin position="619"/>
        <end position="662"/>
    </location>
</feature>
<keyword evidence="3" id="KW-1185">Reference proteome</keyword>